<comment type="caution">
    <text evidence="6">The sequence shown here is derived from an EMBL/GenBank/DDBJ whole genome shotgun (WGS) entry which is preliminary data.</text>
</comment>
<evidence type="ECO:0000256" key="4">
    <source>
        <dbReference type="ARBA" id="ARBA00023014"/>
    </source>
</evidence>
<dbReference type="PANTHER" id="PTHR11228">
    <property type="entry name" value="RADICAL SAM DOMAIN PROTEIN"/>
    <property type="match status" value="1"/>
</dbReference>
<evidence type="ECO:0000256" key="2">
    <source>
        <dbReference type="ARBA" id="ARBA00022723"/>
    </source>
</evidence>
<proteinExistence type="predicted"/>
<evidence type="ECO:0000256" key="1">
    <source>
        <dbReference type="ARBA" id="ARBA00022691"/>
    </source>
</evidence>
<dbReference type="GO" id="GO:0051536">
    <property type="term" value="F:iron-sulfur cluster binding"/>
    <property type="evidence" value="ECO:0007669"/>
    <property type="project" value="UniProtKB-KW"/>
</dbReference>
<evidence type="ECO:0000256" key="3">
    <source>
        <dbReference type="ARBA" id="ARBA00023004"/>
    </source>
</evidence>
<dbReference type="NCBIfam" id="TIGR02495">
    <property type="entry name" value="NrdG2"/>
    <property type="match status" value="1"/>
</dbReference>
<evidence type="ECO:0000313" key="6">
    <source>
        <dbReference type="EMBL" id="EPD31230.1"/>
    </source>
</evidence>
<dbReference type="AlphaFoldDB" id="A0A9W5RF83"/>
<dbReference type="SUPFAM" id="SSF102114">
    <property type="entry name" value="Radical SAM enzymes"/>
    <property type="match status" value="1"/>
</dbReference>
<evidence type="ECO:0000313" key="7">
    <source>
        <dbReference type="Proteomes" id="UP000014387"/>
    </source>
</evidence>
<dbReference type="PANTHER" id="PTHR11228:SF27">
    <property type="entry name" value="GLYCYL-RADICAL ENZYME ACTIVATING ENZYME MJ1227-RELATED"/>
    <property type="match status" value="1"/>
</dbReference>
<name>A0A9W5RF83_9ACTO</name>
<dbReference type="CDD" id="cd01335">
    <property type="entry name" value="Radical_SAM"/>
    <property type="match status" value="1"/>
</dbReference>
<feature type="domain" description="Radical SAM core" evidence="5">
    <location>
        <begin position="22"/>
        <end position="235"/>
    </location>
</feature>
<dbReference type="InterPro" id="IPR007197">
    <property type="entry name" value="rSAM"/>
</dbReference>
<dbReference type="RefSeq" id="WP_016444341.1">
    <property type="nucleotide sequence ID" value="NZ_KE150266.1"/>
</dbReference>
<protein>
    <submittedName>
        <fullName evidence="6">Anaerobic ribonucleoside-triphosphate reductase activating protein</fullName>
    </submittedName>
</protein>
<accession>A0A9W5RF83</accession>
<dbReference type="InterPro" id="IPR012840">
    <property type="entry name" value="NrdG2"/>
</dbReference>
<gene>
    <name evidence="6" type="ORF">HMPREF9238_00997</name>
</gene>
<dbReference type="InterPro" id="IPR013785">
    <property type="entry name" value="Aldolase_TIM"/>
</dbReference>
<dbReference type="GO" id="GO:0046872">
    <property type="term" value="F:metal ion binding"/>
    <property type="evidence" value="ECO:0007669"/>
    <property type="project" value="UniProtKB-KW"/>
</dbReference>
<keyword evidence="1" id="KW-0949">S-adenosyl-L-methionine</keyword>
<organism evidence="6 7">
    <name type="scientific">Gleimia europaea ACS-120-V-Col10b</name>
    <dbReference type="NCBI Taxonomy" id="883069"/>
    <lineage>
        <taxon>Bacteria</taxon>
        <taxon>Bacillati</taxon>
        <taxon>Actinomycetota</taxon>
        <taxon>Actinomycetes</taxon>
        <taxon>Actinomycetales</taxon>
        <taxon>Actinomycetaceae</taxon>
        <taxon>Gleimia</taxon>
    </lineage>
</organism>
<keyword evidence="2" id="KW-0479">Metal-binding</keyword>
<dbReference type="SFLD" id="SFLDG01094">
    <property type="entry name" value="Uncharacterised_Radical_SAM_Su"/>
    <property type="match status" value="1"/>
</dbReference>
<dbReference type="InterPro" id="IPR058240">
    <property type="entry name" value="rSAM_sf"/>
</dbReference>
<keyword evidence="7" id="KW-1185">Reference proteome</keyword>
<dbReference type="Proteomes" id="UP000014387">
    <property type="component" value="Unassembled WGS sequence"/>
</dbReference>
<reference evidence="6 7" key="1">
    <citation type="submission" date="2013-05" db="EMBL/GenBank/DDBJ databases">
        <title>The Genome Sequence of Actinomyces europaeus ACS-120-V-COL10B.</title>
        <authorList>
            <consortium name="The Broad Institute Genomics Platform"/>
            <person name="Earl A."/>
            <person name="Ward D."/>
            <person name="Feldgarden M."/>
            <person name="Gevers D."/>
            <person name="Saerens B."/>
            <person name="Vaneechoutte M."/>
            <person name="Walker B."/>
            <person name="Young S."/>
            <person name="Zeng Q."/>
            <person name="Gargeya S."/>
            <person name="Fitzgerald M."/>
            <person name="Haas B."/>
            <person name="Abouelleil A."/>
            <person name="Allen A.W."/>
            <person name="Alvarado L."/>
            <person name="Arachchi H.M."/>
            <person name="Berlin A.M."/>
            <person name="Chapman S.B."/>
            <person name="Gainer-Dewar J."/>
            <person name="Goldberg J."/>
            <person name="Griggs A."/>
            <person name="Gujja S."/>
            <person name="Hansen M."/>
            <person name="Howarth C."/>
            <person name="Imamovic A."/>
            <person name="Ireland A."/>
            <person name="Larimer J."/>
            <person name="McCowan C."/>
            <person name="Murphy C."/>
            <person name="Pearson M."/>
            <person name="Poon T.W."/>
            <person name="Priest M."/>
            <person name="Roberts A."/>
            <person name="Saif S."/>
            <person name="Shea T."/>
            <person name="Sisk P."/>
            <person name="Sykes S."/>
            <person name="Wortman J."/>
            <person name="Nusbaum C."/>
            <person name="Birren B."/>
        </authorList>
    </citation>
    <scope>NUCLEOTIDE SEQUENCE [LARGE SCALE GENOMIC DNA]</scope>
    <source>
        <strain evidence="6 7">ACS-120-V-Col10b</strain>
    </source>
</reference>
<evidence type="ECO:0000259" key="5">
    <source>
        <dbReference type="PROSITE" id="PS51918"/>
    </source>
</evidence>
<dbReference type="GO" id="GO:0003824">
    <property type="term" value="F:catalytic activity"/>
    <property type="evidence" value="ECO:0007669"/>
    <property type="project" value="InterPro"/>
</dbReference>
<dbReference type="Gene3D" id="3.20.20.70">
    <property type="entry name" value="Aldolase class I"/>
    <property type="match status" value="1"/>
</dbReference>
<sequence length="242" mass="26130">MSQADARDLQIAGLAPMSSVDWPGKLVATVFTQGCPWACGYCHNHAIIDTRVPGVVAWDEVVALMRRRHGLLDGVVFSGGEATRQRALFPAVAEVKEMGFEVGLHTAGPYPKLLDELLGTGLVDWVGMDVKATAQNYPHVVGRPNSGQKAWESLEILLRRAREQGIDYEVRLTAFPASSGDELAVARGCLEAGVKSFALQQARAEGAPDNFQADLPGWQDQFDALARDIGALGFESFVVRPA</sequence>
<dbReference type="InterPro" id="IPR050377">
    <property type="entry name" value="Radical_SAM_PqqE_MftC-like"/>
</dbReference>
<dbReference type="Pfam" id="PF04055">
    <property type="entry name" value="Radical_SAM"/>
    <property type="match status" value="1"/>
</dbReference>
<dbReference type="EMBL" id="AGWN01000001">
    <property type="protein sequence ID" value="EPD31230.1"/>
    <property type="molecule type" value="Genomic_DNA"/>
</dbReference>
<keyword evidence="3" id="KW-0408">Iron</keyword>
<keyword evidence="4" id="KW-0411">Iron-sulfur</keyword>
<dbReference type="PROSITE" id="PS51918">
    <property type="entry name" value="RADICAL_SAM"/>
    <property type="match status" value="1"/>
</dbReference>
<dbReference type="SFLD" id="SFLDS00029">
    <property type="entry name" value="Radical_SAM"/>
    <property type="match status" value="1"/>
</dbReference>